<proteinExistence type="predicted"/>
<evidence type="ECO:0000313" key="3">
    <source>
        <dbReference type="Proteomes" id="UP000735302"/>
    </source>
</evidence>
<gene>
    <name evidence="2" type="ORF">PoB_002805000</name>
</gene>
<dbReference type="EMBL" id="BLXT01003380">
    <property type="protein sequence ID" value="GFO01545.1"/>
    <property type="molecule type" value="Genomic_DNA"/>
</dbReference>
<sequence length="347" mass="39243">MIDMHPTNMSCVYSTLHFVSNLAAKYKVKPILTFDQPLWWKAQLVDSESSDSHLRSLILQLGGFHTQMSYLGTIGHLMTGSGLRELLEVIYAPDAVVHMLSGKAVARAVRGHFLVDSVLNALLASSTFDIALPSVVSEETDPANDKKGQISASECEEMEERDNACSKNEPRDNIDDLYLSSSLQLFDQVVKKEVSAEVVASSQELDWIEAKFAETKSKLLTSRRSRLWLQYMEMLDILRRFIKGERIGNWNLHLHSMKEMLPYLAASGHSLYAKSVYIYLQQMQTLQEQHPVVFSAFSAGYHVLRRSDRFWAGLSTDLVIEQTLMRCMKSVGRLTRGRGMGDSQRTQ</sequence>
<evidence type="ECO:0000256" key="1">
    <source>
        <dbReference type="SAM" id="MobiDB-lite"/>
    </source>
</evidence>
<dbReference type="PANTHER" id="PTHR46704:SF1">
    <property type="entry name" value="TELOMERE LENGTH REGULATION PROTEIN TEL2 HOMOLOG"/>
    <property type="match status" value="1"/>
</dbReference>
<dbReference type="Proteomes" id="UP000735302">
    <property type="component" value="Unassembled WGS sequence"/>
</dbReference>
<comment type="caution">
    <text evidence="2">The sequence shown here is derived from an EMBL/GenBank/DDBJ whole genome shotgun (WGS) entry which is preliminary data.</text>
</comment>
<organism evidence="2 3">
    <name type="scientific">Plakobranchus ocellatus</name>
    <dbReference type="NCBI Taxonomy" id="259542"/>
    <lineage>
        <taxon>Eukaryota</taxon>
        <taxon>Metazoa</taxon>
        <taxon>Spiralia</taxon>
        <taxon>Lophotrochozoa</taxon>
        <taxon>Mollusca</taxon>
        <taxon>Gastropoda</taxon>
        <taxon>Heterobranchia</taxon>
        <taxon>Euthyneura</taxon>
        <taxon>Panpulmonata</taxon>
        <taxon>Sacoglossa</taxon>
        <taxon>Placobranchoidea</taxon>
        <taxon>Plakobranchidae</taxon>
        <taxon>Plakobranchus</taxon>
    </lineage>
</organism>
<feature type="region of interest" description="Disordered" evidence="1">
    <location>
        <begin position="141"/>
        <end position="169"/>
    </location>
</feature>
<dbReference type="PANTHER" id="PTHR46704">
    <property type="entry name" value="CXC DOMAIN-CONTAINING PROTEIN-RELATED"/>
    <property type="match status" value="1"/>
</dbReference>
<dbReference type="AlphaFoldDB" id="A0AAV4A3W1"/>
<accession>A0AAV4A3W1</accession>
<reference evidence="2 3" key="1">
    <citation type="journal article" date="2021" name="Elife">
        <title>Chloroplast acquisition without the gene transfer in kleptoplastic sea slugs, Plakobranchus ocellatus.</title>
        <authorList>
            <person name="Maeda T."/>
            <person name="Takahashi S."/>
            <person name="Yoshida T."/>
            <person name="Shimamura S."/>
            <person name="Takaki Y."/>
            <person name="Nagai Y."/>
            <person name="Toyoda A."/>
            <person name="Suzuki Y."/>
            <person name="Arimoto A."/>
            <person name="Ishii H."/>
            <person name="Satoh N."/>
            <person name="Nishiyama T."/>
            <person name="Hasebe M."/>
            <person name="Maruyama T."/>
            <person name="Minagawa J."/>
            <person name="Obokata J."/>
            <person name="Shigenobu S."/>
        </authorList>
    </citation>
    <scope>NUCLEOTIDE SEQUENCE [LARGE SCALE GENOMIC DNA]</scope>
</reference>
<name>A0AAV4A3W1_9GAST</name>
<keyword evidence="3" id="KW-1185">Reference proteome</keyword>
<protein>
    <submittedName>
        <fullName evidence="2">Uncharacterized protein</fullName>
    </submittedName>
</protein>
<evidence type="ECO:0000313" key="2">
    <source>
        <dbReference type="EMBL" id="GFO01545.1"/>
    </source>
</evidence>